<feature type="transmembrane region" description="Helical" evidence="1">
    <location>
        <begin position="268"/>
        <end position="289"/>
    </location>
</feature>
<reference evidence="2 3" key="1">
    <citation type="submission" date="2024-04" db="EMBL/GenBank/DDBJ databases">
        <title>Tritrichomonas musculus Genome.</title>
        <authorList>
            <person name="Alves-Ferreira E."/>
            <person name="Grigg M."/>
            <person name="Lorenzi H."/>
            <person name="Galac M."/>
        </authorList>
    </citation>
    <scope>NUCLEOTIDE SEQUENCE [LARGE SCALE GENOMIC DNA]</scope>
    <source>
        <strain evidence="2 3">EAF2021</strain>
    </source>
</reference>
<protein>
    <submittedName>
        <fullName evidence="2">Uncharacterized protein</fullName>
    </submittedName>
</protein>
<proteinExistence type="predicted"/>
<accession>A0ABR2L6F1</accession>
<feature type="transmembrane region" description="Helical" evidence="1">
    <location>
        <begin position="75"/>
        <end position="96"/>
    </location>
</feature>
<feature type="transmembrane region" description="Helical" evidence="1">
    <location>
        <begin position="33"/>
        <end position="55"/>
    </location>
</feature>
<name>A0ABR2L6F1_9EUKA</name>
<evidence type="ECO:0000256" key="1">
    <source>
        <dbReference type="SAM" id="Phobius"/>
    </source>
</evidence>
<keyword evidence="1" id="KW-0812">Transmembrane</keyword>
<keyword evidence="3" id="KW-1185">Reference proteome</keyword>
<gene>
    <name evidence="2" type="ORF">M9Y10_000883</name>
</gene>
<feature type="transmembrane region" description="Helical" evidence="1">
    <location>
        <begin position="143"/>
        <end position="166"/>
    </location>
</feature>
<feature type="transmembrane region" description="Helical" evidence="1">
    <location>
        <begin position="102"/>
        <end position="131"/>
    </location>
</feature>
<evidence type="ECO:0000313" key="2">
    <source>
        <dbReference type="EMBL" id="KAK8898591.1"/>
    </source>
</evidence>
<keyword evidence="1" id="KW-1133">Transmembrane helix</keyword>
<organism evidence="2 3">
    <name type="scientific">Tritrichomonas musculus</name>
    <dbReference type="NCBI Taxonomy" id="1915356"/>
    <lineage>
        <taxon>Eukaryota</taxon>
        <taxon>Metamonada</taxon>
        <taxon>Parabasalia</taxon>
        <taxon>Tritrichomonadida</taxon>
        <taxon>Tritrichomonadidae</taxon>
        <taxon>Tritrichomonas</taxon>
    </lineage>
</organism>
<sequence>MGGKLFFMLPVFLNQDKNQMVCNYVHPFFKCYFYEFLISGIIYLGLGGFCIFSLIQHFKQLRILKQASFDFNKWFWISISIWCIYHSIFELFYIDWTSQSYYIFYVCLDSILLLIPSSFFVIIISEALFIYRNPGIFIHMFSRILFGIFIFIFLLLGIFSACFKSIEELDTSKDDFFHLWLTCFDFLMFCFVLMPSYKLIQALSTPVVLPEDVGFIKRLKIGLFILCLLYVICVVFNILRYCHANPFYNIIRENIRNANGILDFKHRYLYILMEFLLNFDIVILLICGVKLIRQHDLSFVEDPLETQVKSDYETNNGV</sequence>
<comment type="caution">
    <text evidence="2">The sequence shown here is derived from an EMBL/GenBank/DDBJ whole genome shotgun (WGS) entry which is preliminary data.</text>
</comment>
<evidence type="ECO:0000313" key="3">
    <source>
        <dbReference type="Proteomes" id="UP001470230"/>
    </source>
</evidence>
<feature type="transmembrane region" description="Helical" evidence="1">
    <location>
        <begin position="178"/>
        <end position="200"/>
    </location>
</feature>
<keyword evidence="1" id="KW-0472">Membrane</keyword>
<feature type="transmembrane region" description="Helical" evidence="1">
    <location>
        <begin position="221"/>
        <end position="239"/>
    </location>
</feature>
<dbReference type="Proteomes" id="UP001470230">
    <property type="component" value="Unassembled WGS sequence"/>
</dbReference>
<dbReference type="EMBL" id="JAPFFF010000001">
    <property type="protein sequence ID" value="KAK8898591.1"/>
    <property type="molecule type" value="Genomic_DNA"/>
</dbReference>